<name>A0ABS8C8L0_9BURK</name>
<protein>
    <submittedName>
        <fullName evidence="6">5'-nucleotidase C-terminal domain-containing protein</fullName>
    </submittedName>
</protein>
<dbReference type="EMBL" id="JACDXW010000001">
    <property type="protein sequence ID" value="MCB5362361.1"/>
    <property type="molecule type" value="Genomic_DNA"/>
</dbReference>
<dbReference type="PRINTS" id="PR01607">
    <property type="entry name" value="APYRASEFAMLY"/>
</dbReference>
<evidence type="ECO:0000313" key="7">
    <source>
        <dbReference type="Proteomes" id="UP000776983"/>
    </source>
</evidence>
<dbReference type="InterPro" id="IPR029052">
    <property type="entry name" value="Metallo-depent_PP-like"/>
</dbReference>
<dbReference type="InterPro" id="IPR006179">
    <property type="entry name" value="5_nucleotidase/apyrase"/>
</dbReference>
<dbReference type="InterPro" id="IPR008334">
    <property type="entry name" value="5'-Nucleotdase_C"/>
</dbReference>
<dbReference type="SUPFAM" id="SSF56300">
    <property type="entry name" value="Metallo-dependent phosphatases"/>
    <property type="match status" value="1"/>
</dbReference>
<dbReference type="PROSITE" id="PS00785">
    <property type="entry name" value="5_NUCLEOTIDASE_1"/>
    <property type="match status" value="1"/>
</dbReference>
<dbReference type="Gene3D" id="3.60.21.10">
    <property type="match status" value="1"/>
</dbReference>
<keyword evidence="2" id="KW-0732">Signal</keyword>
<dbReference type="Pfam" id="PF00149">
    <property type="entry name" value="Metallophos"/>
    <property type="match status" value="1"/>
</dbReference>
<organism evidence="6 7">
    <name type="scientific">Mesopusillimonas faecipullorum</name>
    <dbReference type="NCBI Taxonomy" id="2755040"/>
    <lineage>
        <taxon>Bacteria</taxon>
        <taxon>Pseudomonadati</taxon>
        <taxon>Pseudomonadota</taxon>
        <taxon>Betaproteobacteria</taxon>
        <taxon>Burkholderiales</taxon>
        <taxon>Alcaligenaceae</taxon>
        <taxon>Mesopusillimonas</taxon>
    </lineage>
</organism>
<dbReference type="Pfam" id="PF02872">
    <property type="entry name" value="5_nucleotid_C"/>
    <property type="match status" value="1"/>
</dbReference>
<evidence type="ECO:0000256" key="1">
    <source>
        <dbReference type="ARBA" id="ARBA00006654"/>
    </source>
</evidence>
<evidence type="ECO:0000256" key="2">
    <source>
        <dbReference type="ARBA" id="ARBA00022729"/>
    </source>
</evidence>
<comment type="similarity">
    <text evidence="1 3">Belongs to the 5'-nucleotidase family.</text>
</comment>
<keyword evidence="3" id="KW-0378">Hydrolase</keyword>
<keyword evidence="7" id="KW-1185">Reference proteome</keyword>
<dbReference type="PANTHER" id="PTHR11575:SF24">
    <property type="entry name" value="5'-NUCLEOTIDASE"/>
    <property type="match status" value="1"/>
</dbReference>
<evidence type="ECO:0000256" key="3">
    <source>
        <dbReference type="RuleBase" id="RU362119"/>
    </source>
</evidence>
<feature type="domain" description="5'-Nucleotidase C-terminal" evidence="5">
    <location>
        <begin position="448"/>
        <end position="599"/>
    </location>
</feature>
<dbReference type="Proteomes" id="UP000776983">
    <property type="component" value="Unassembled WGS sequence"/>
</dbReference>
<evidence type="ECO:0000313" key="6">
    <source>
        <dbReference type="EMBL" id="MCB5362361.1"/>
    </source>
</evidence>
<dbReference type="InterPro" id="IPR036907">
    <property type="entry name" value="5'-Nucleotdase_C_sf"/>
</dbReference>
<keyword evidence="3" id="KW-0547">Nucleotide-binding</keyword>
<proteinExistence type="inferred from homology"/>
<gene>
    <name evidence="6" type="ORF">H0484_01120</name>
</gene>
<evidence type="ECO:0000259" key="5">
    <source>
        <dbReference type="Pfam" id="PF02872"/>
    </source>
</evidence>
<comment type="caution">
    <text evidence="6">The sequence shown here is derived from an EMBL/GenBank/DDBJ whole genome shotgun (WGS) entry which is preliminary data.</text>
</comment>
<reference evidence="6 7" key="1">
    <citation type="submission" date="2020-07" db="EMBL/GenBank/DDBJ databases">
        <title>Pusillimonas sp. nov., isolated from poultry manure in Taiwan.</title>
        <authorList>
            <person name="Lin S.-Y."/>
            <person name="Tang Y.-S."/>
            <person name="Young C.-C."/>
        </authorList>
    </citation>
    <scope>NUCLEOTIDE SEQUENCE [LARGE SCALE GENOMIC DNA]</scope>
    <source>
        <strain evidence="6 7">CC-YST705</strain>
    </source>
</reference>
<feature type="domain" description="Calcineurin-like phosphoesterase" evidence="4">
    <location>
        <begin position="57"/>
        <end position="290"/>
    </location>
</feature>
<evidence type="ECO:0000259" key="4">
    <source>
        <dbReference type="Pfam" id="PF00149"/>
    </source>
</evidence>
<accession>A0ABS8C8L0</accession>
<dbReference type="PROSITE" id="PS00786">
    <property type="entry name" value="5_NUCLEOTIDASE_2"/>
    <property type="match status" value="1"/>
</dbReference>
<dbReference type="SUPFAM" id="SSF55816">
    <property type="entry name" value="5'-nucleotidase (syn. UDP-sugar hydrolase), C-terminal domain"/>
    <property type="match status" value="1"/>
</dbReference>
<dbReference type="InterPro" id="IPR006146">
    <property type="entry name" value="5'-Nucleotdase_CS"/>
</dbReference>
<dbReference type="RefSeq" id="WP_390624802.1">
    <property type="nucleotide sequence ID" value="NZ_JACDXW010000001.1"/>
</dbReference>
<dbReference type="PANTHER" id="PTHR11575">
    <property type="entry name" value="5'-NUCLEOTIDASE-RELATED"/>
    <property type="match status" value="1"/>
</dbReference>
<sequence>MKQGRDINRWTYRLPTLGGVRNWTLSLLTASMLVACGGDNNDSREAPHPLPAQSLELTILHINDHHSNLDSKNKTLQLLNDSGDRTAVTVDAGGFTRIVSAFSELEAESDHVLKLHAGDALTGTLYFSRAGEIGEADAAMMNAVCFDAFTLGNHEFDKGDTVLKQWLELLNSGDCQTPALSANVQFGAESALHDSHSPGLVSPYTIVERAGQKIGIVGLTIADKTKSSSSPDADTTFEDEIVAAQRAIDTLQEQDVNKIVVLSHIGYEYDKQVLAVLSGVDVVIGADSHTLLGPEALTLYGVGSTGGTYGAALKNRDGDNVCLAQAWEYAQVVGELKVSFDSDGRVTACNGTPHVLIGDNFQIQGEAVSAGDRSAILADIAASGFLRVTAPDLTASAILKPYQESVEIYKETVVANAPIELCSRRVPGGPGSVDYTRSSASCNAEGSVDTRGGDIQQLVAQAYLDVANLQYGGADFSLQSGGGVRLPLQAQVTAANVIEVLPFDMKLWKLSITGAEAKAMIEDGLEATFGPNGSTGPYPYAGGLRWDVDANKPRGSRASNFEKFDNVSGSWLPLDESSHYRLFVLGFNATGGDGYETLAQIPDERRYDVGVQDADVLLTYIDTLARDSTGYPAILRLDHSLYSTKSFIGPAAR</sequence>
<dbReference type="Gene3D" id="3.90.780.10">
    <property type="entry name" value="5'-Nucleotidase, C-terminal domain"/>
    <property type="match status" value="1"/>
</dbReference>
<dbReference type="InterPro" id="IPR004843">
    <property type="entry name" value="Calcineurin-like_PHP"/>
</dbReference>